<reference evidence="2 3" key="1">
    <citation type="submission" date="2019-04" db="EMBL/GenBank/DDBJ databases">
        <title>Friends and foes A comparative genomics study of 23 Aspergillus species from section Flavi.</title>
        <authorList>
            <consortium name="DOE Joint Genome Institute"/>
            <person name="Kjaerbolling I."/>
            <person name="Vesth T."/>
            <person name="Frisvad J.C."/>
            <person name="Nybo J.L."/>
            <person name="Theobald S."/>
            <person name="Kildgaard S."/>
            <person name="Isbrandt T."/>
            <person name="Kuo A."/>
            <person name="Sato A."/>
            <person name="Lyhne E.K."/>
            <person name="Kogle M.E."/>
            <person name="Wiebenga A."/>
            <person name="Kun R.S."/>
            <person name="Lubbers R.J."/>
            <person name="Makela M.R."/>
            <person name="Barry K."/>
            <person name="Chovatia M."/>
            <person name="Clum A."/>
            <person name="Daum C."/>
            <person name="Haridas S."/>
            <person name="He G."/>
            <person name="LaButti K."/>
            <person name="Lipzen A."/>
            <person name="Mondo S."/>
            <person name="Riley R."/>
            <person name="Salamov A."/>
            <person name="Simmons B.A."/>
            <person name="Magnuson J.K."/>
            <person name="Henrissat B."/>
            <person name="Mortensen U.H."/>
            <person name="Larsen T.O."/>
            <person name="Devries R.P."/>
            <person name="Grigoriev I.V."/>
            <person name="Machida M."/>
            <person name="Baker S.E."/>
            <person name="Andersen M.R."/>
        </authorList>
    </citation>
    <scope>NUCLEOTIDE SEQUENCE [LARGE SCALE GENOMIC DNA]</scope>
    <source>
        <strain evidence="2 3">CBS 151.66</strain>
    </source>
</reference>
<evidence type="ECO:0000313" key="2">
    <source>
        <dbReference type="EMBL" id="KAB8075975.1"/>
    </source>
</evidence>
<keyword evidence="3" id="KW-1185">Reference proteome</keyword>
<dbReference type="AlphaFoldDB" id="A0A5N5X7C2"/>
<dbReference type="Proteomes" id="UP000326565">
    <property type="component" value="Unassembled WGS sequence"/>
</dbReference>
<dbReference type="EMBL" id="ML732187">
    <property type="protein sequence ID" value="KAB8075975.1"/>
    <property type="molecule type" value="Genomic_DNA"/>
</dbReference>
<proteinExistence type="predicted"/>
<protein>
    <submittedName>
        <fullName evidence="2">Uncharacterized protein</fullName>
    </submittedName>
</protein>
<organism evidence="2 3">
    <name type="scientific">Aspergillus leporis</name>
    <dbReference type="NCBI Taxonomy" id="41062"/>
    <lineage>
        <taxon>Eukaryota</taxon>
        <taxon>Fungi</taxon>
        <taxon>Dikarya</taxon>
        <taxon>Ascomycota</taxon>
        <taxon>Pezizomycotina</taxon>
        <taxon>Eurotiomycetes</taxon>
        <taxon>Eurotiomycetidae</taxon>
        <taxon>Eurotiales</taxon>
        <taxon>Aspergillaceae</taxon>
        <taxon>Aspergillus</taxon>
        <taxon>Aspergillus subgen. Circumdati</taxon>
    </lineage>
</organism>
<evidence type="ECO:0000256" key="1">
    <source>
        <dbReference type="SAM" id="MobiDB-lite"/>
    </source>
</evidence>
<evidence type="ECO:0000313" key="3">
    <source>
        <dbReference type="Proteomes" id="UP000326565"/>
    </source>
</evidence>
<gene>
    <name evidence="2" type="ORF">BDV29DRAFT_171130</name>
</gene>
<accession>A0A5N5X7C2</accession>
<name>A0A5N5X7C2_9EURO</name>
<sequence>MKPRGIRQHSTTLENGHQAICLFRRCENGDYIFTTSIVIRSPSNGGLRRGPSMKGEASTMTET</sequence>
<feature type="region of interest" description="Disordered" evidence="1">
    <location>
        <begin position="42"/>
        <end position="63"/>
    </location>
</feature>